<feature type="compositionally biased region" description="Acidic residues" evidence="2">
    <location>
        <begin position="24"/>
        <end position="41"/>
    </location>
</feature>
<keyword evidence="4" id="KW-1185">Reference proteome</keyword>
<feature type="compositionally biased region" description="Basic residues" evidence="2">
    <location>
        <begin position="258"/>
        <end position="279"/>
    </location>
</feature>
<feature type="compositionally biased region" description="Acidic residues" evidence="2">
    <location>
        <begin position="101"/>
        <end position="111"/>
    </location>
</feature>
<evidence type="ECO:0000256" key="1">
    <source>
        <dbReference type="ARBA" id="ARBA00022737"/>
    </source>
</evidence>
<dbReference type="PANTHER" id="PTHR23048:SF45">
    <property type="entry name" value="CALMODULIN LIKE 4"/>
    <property type="match status" value="1"/>
</dbReference>
<evidence type="ECO:0000313" key="5">
    <source>
        <dbReference type="RefSeq" id="XP_026275395.2"/>
    </source>
</evidence>
<evidence type="ECO:0000259" key="3">
    <source>
        <dbReference type="Pfam" id="PF13499"/>
    </source>
</evidence>
<sequence>MDEQEDEDAIPSDPAAVAASSMGQEEDEGGGEGAGEEQGEQAEERHVEEEHVEEEHVEEGDVEGEHVEEEHVEEERVEDLPPPSAEDVQDDGSEQPAPVEEAVEEESYEYTEEEVREMRQAFKKYDEFSTDSIPVSKLGPVLRALTLNPTERQLVEAMRWLDADPAHGVVRFREFLIIMGRCLKDPITVEHVLDGFRRLDEPKEGFVSKQRLREVLTNTGEKFSPYEFAVFIKYADSRRKGKVKYEDFVRKMNSGKIVVKKKKRRRRKKGKKKKKKSKKREAGDSSSSSEDAWTLSSELTLG</sequence>
<dbReference type="RefSeq" id="XP_026275395.2">
    <property type="nucleotide sequence ID" value="XM_026419610.2"/>
</dbReference>
<dbReference type="Pfam" id="PF13499">
    <property type="entry name" value="EF-hand_7"/>
    <property type="match status" value="1"/>
</dbReference>
<dbReference type="PANTHER" id="PTHR23048">
    <property type="entry name" value="MYOSIN LIGHT CHAIN 1, 3"/>
    <property type="match status" value="1"/>
</dbReference>
<dbReference type="InterPro" id="IPR011992">
    <property type="entry name" value="EF-hand-dom_pair"/>
</dbReference>
<dbReference type="OrthoDB" id="5959761at2759"/>
<dbReference type="GeneID" id="113204421"/>
<dbReference type="SUPFAM" id="SSF47473">
    <property type="entry name" value="EF-hand"/>
    <property type="match status" value="1"/>
</dbReference>
<organism evidence="4 5">
    <name type="scientific">Frankliniella occidentalis</name>
    <name type="common">Western flower thrips</name>
    <name type="synonym">Euthrips occidentalis</name>
    <dbReference type="NCBI Taxonomy" id="133901"/>
    <lineage>
        <taxon>Eukaryota</taxon>
        <taxon>Metazoa</taxon>
        <taxon>Ecdysozoa</taxon>
        <taxon>Arthropoda</taxon>
        <taxon>Hexapoda</taxon>
        <taxon>Insecta</taxon>
        <taxon>Pterygota</taxon>
        <taxon>Neoptera</taxon>
        <taxon>Paraneoptera</taxon>
        <taxon>Thysanoptera</taxon>
        <taxon>Terebrantia</taxon>
        <taxon>Thripoidea</taxon>
        <taxon>Thripidae</taxon>
        <taxon>Frankliniella</taxon>
    </lineage>
</organism>
<dbReference type="AlphaFoldDB" id="A0A6J1S835"/>
<dbReference type="InterPro" id="IPR002048">
    <property type="entry name" value="EF_hand_dom"/>
</dbReference>
<keyword evidence="1" id="KW-0677">Repeat</keyword>
<feature type="domain" description="EF-hand" evidence="3">
    <location>
        <begin position="196"/>
        <end position="251"/>
    </location>
</feature>
<dbReference type="KEGG" id="foc:113204421"/>
<accession>A0A6J1S835</accession>
<dbReference type="InterPro" id="IPR050230">
    <property type="entry name" value="CALM/Myosin/TropC-like"/>
</dbReference>
<feature type="compositionally biased region" description="Acidic residues" evidence="2">
    <location>
        <begin position="1"/>
        <end position="10"/>
    </location>
</feature>
<dbReference type="FunFam" id="1.10.238.10:FF:000003">
    <property type="entry name" value="Calmodulin A"/>
    <property type="match status" value="1"/>
</dbReference>
<dbReference type="GO" id="GO:0016460">
    <property type="term" value="C:myosin II complex"/>
    <property type="evidence" value="ECO:0007669"/>
    <property type="project" value="TreeGrafter"/>
</dbReference>
<dbReference type="Proteomes" id="UP000504606">
    <property type="component" value="Unplaced"/>
</dbReference>
<feature type="region of interest" description="Disordered" evidence="2">
    <location>
        <begin position="255"/>
        <end position="302"/>
    </location>
</feature>
<evidence type="ECO:0000256" key="2">
    <source>
        <dbReference type="SAM" id="MobiDB-lite"/>
    </source>
</evidence>
<feature type="compositionally biased region" description="Polar residues" evidence="2">
    <location>
        <begin position="290"/>
        <end position="302"/>
    </location>
</feature>
<dbReference type="Gene3D" id="1.10.238.10">
    <property type="entry name" value="EF-hand"/>
    <property type="match status" value="1"/>
</dbReference>
<feature type="region of interest" description="Disordered" evidence="2">
    <location>
        <begin position="1"/>
        <end position="111"/>
    </location>
</feature>
<reference evidence="5" key="1">
    <citation type="submission" date="2025-08" db="UniProtKB">
        <authorList>
            <consortium name="RefSeq"/>
        </authorList>
    </citation>
    <scope>IDENTIFICATION</scope>
    <source>
        <tissue evidence="5">Whole organism</tissue>
    </source>
</reference>
<evidence type="ECO:0000313" key="4">
    <source>
        <dbReference type="Proteomes" id="UP000504606"/>
    </source>
</evidence>
<dbReference type="GO" id="GO:0005509">
    <property type="term" value="F:calcium ion binding"/>
    <property type="evidence" value="ECO:0007669"/>
    <property type="project" value="InterPro"/>
</dbReference>
<protein>
    <submittedName>
        <fullName evidence="5">Uncharacterized protein LOC113204421</fullName>
    </submittedName>
</protein>
<name>A0A6J1S835_FRAOC</name>
<gene>
    <name evidence="5" type="primary">LOC113204421</name>
</gene>
<feature type="compositionally biased region" description="Acidic residues" evidence="2">
    <location>
        <begin position="50"/>
        <end position="62"/>
    </location>
</feature>
<proteinExistence type="predicted"/>